<dbReference type="NCBIfam" id="TIGR01730">
    <property type="entry name" value="RND_mfp"/>
    <property type="match status" value="1"/>
</dbReference>
<reference evidence="3" key="1">
    <citation type="submission" date="2018-05" db="EMBL/GenBank/DDBJ databases">
        <authorList>
            <person name="Lanie J.A."/>
            <person name="Ng W.-L."/>
            <person name="Kazmierczak K.M."/>
            <person name="Andrzejewski T.M."/>
            <person name="Davidsen T.M."/>
            <person name="Wayne K.J."/>
            <person name="Tettelin H."/>
            <person name="Glass J.I."/>
            <person name="Rusch D."/>
            <person name="Podicherti R."/>
            <person name="Tsui H.-C.T."/>
            <person name="Winkler M.E."/>
        </authorList>
    </citation>
    <scope>NUCLEOTIDE SEQUENCE</scope>
</reference>
<name>A0A382E3I8_9ZZZZ</name>
<dbReference type="InterPro" id="IPR058647">
    <property type="entry name" value="BSH_CzcB-like"/>
</dbReference>
<dbReference type="AlphaFoldDB" id="A0A382E3I8"/>
<accession>A0A382E3I8</accession>
<dbReference type="InterPro" id="IPR006143">
    <property type="entry name" value="RND_pump_MFP"/>
</dbReference>
<protein>
    <recommendedName>
        <fullName evidence="2">CzcB-like barrel-sandwich hybrid domain-containing protein</fullName>
    </recommendedName>
</protein>
<feature type="coiled-coil region" evidence="1">
    <location>
        <begin position="99"/>
        <end position="179"/>
    </location>
</feature>
<feature type="domain" description="CzcB-like barrel-sandwich hybrid" evidence="2">
    <location>
        <begin position="66"/>
        <end position="196"/>
    </location>
</feature>
<dbReference type="GO" id="GO:0015562">
    <property type="term" value="F:efflux transmembrane transporter activity"/>
    <property type="evidence" value="ECO:0007669"/>
    <property type="project" value="TreeGrafter"/>
</dbReference>
<sequence>MKIICTFAVAIAGIAFAAVLVKTGKRPESQIARPKLPSVEVRIAEATRHTYRIQSQGTALPRTSIRLVSEVSGKVVSVAGSFDTGLLVAKDEVLLKIDSRDYELALTQAKAQVAQAELQLQMEVKEADVVRREWQLLNQGEPTGLQAREPQLANARAALQAALASEEAAKRNLERCEIRAPFAGMVARANIRPGQFAALATPLGELFATDIAEVRLPLISSDLSFIDLPRTGAKVALGQAPKVSLSAQAGDRRTEWLGHIVRSEETLDPVNRMVYLVAQVTDPYGLASGNPAPLRSGTFVRASIEGRTQENVIVLPRQALRGKDRVWIVSEKSTLQEWLGYREPSHHKRLIFRSVNVSFADAKQVIITDGIQPGEQVITSLLAGTIDGMEVKVRELDSTNE</sequence>
<dbReference type="PANTHER" id="PTHR30469:SF12">
    <property type="entry name" value="MULTIDRUG RESISTANCE PROTEIN MDTA"/>
    <property type="match status" value="1"/>
</dbReference>
<organism evidence="3">
    <name type="scientific">marine metagenome</name>
    <dbReference type="NCBI Taxonomy" id="408172"/>
    <lineage>
        <taxon>unclassified sequences</taxon>
        <taxon>metagenomes</taxon>
        <taxon>ecological metagenomes</taxon>
    </lineage>
</organism>
<evidence type="ECO:0000259" key="2">
    <source>
        <dbReference type="Pfam" id="PF25973"/>
    </source>
</evidence>
<dbReference type="EMBL" id="UINC01042157">
    <property type="protein sequence ID" value="SVB44407.1"/>
    <property type="molecule type" value="Genomic_DNA"/>
</dbReference>
<gene>
    <name evidence="3" type="ORF">METZ01_LOCUS197261</name>
</gene>
<evidence type="ECO:0000256" key="1">
    <source>
        <dbReference type="SAM" id="Coils"/>
    </source>
</evidence>
<keyword evidence="1" id="KW-0175">Coiled coil</keyword>
<dbReference type="Pfam" id="PF25973">
    <property type="entry name" value="BSH_CzcB"/>
    <property type="match status" value="1"/>
</dbReference>
<dbReference type="Gene3D" id="2.40.50.100">
    <property type="match status" value="1"/>
</dbReference>
<dbReference type="Gene3D" id="2.40.420.20">
    <property type="match status" value="1"/>
</dbReference>
<dbReference type="Gene3D" id="1.10.287.470">
    <property type="entry name" value="Helix hairpin bin"/>
    <property type="match status" value="1"/>
</dbReference>
<dbReference type="PANTHER" id="PTHR30469">
    <property type="entry name" value="MULTIDRUG RESISTANCE PROTEIN MDTA"/>
    <property type="match status" value="1"/>
</dbReference>
<evidence type="ECO:0000313" key="3">
    <source>
        <dbReference type="EMBL" id="SVB44407.1"/>
    </source>
</evidence>
<proteinExistence type="predicted"/>
<dbReference type="Gene3D" id="2.40.30.170">
    <property type="match status" value="1"/>
</dbReference>
<dbReference type="GO" id="GO:1990281">
    <property type="term" value="C:efflux pump complex"/>
    <property type="evidence" value="ECO:0007669"/>
    <property type="project" value="TreeGrafter"/>
</dbReference>
<dbReference type="SUPFAM" id="SSF111369">
    <property type="entry name" value="HlyD-like secretion proteins"/>
    <property type="match status" value="1"/>
</dbReference>